<keyword evidence="2" id="KW-1185">Reference proteome</keyword>
<organism evidence="1 2">
    <name type="scientific">Trifolium medium</name>
    <dbReference type="NCBI Taxonomy" id="97028"/>
    <lineage>
        <taxon>Eukaryota</taxon>
        <taxon>Viridiplantae</taxon>
        <taxon>Streptophyta</taxon>
        <taxon>Embryophyta</taxon>
        <taxon>Tracheophyta</taxon>
        <taxon>Spermatophyta</taxon>
        <taxon>Magnoliopsida</taxon>
        <taxon>eudicotyledons</taxon>
        <taxon>Gunneridae</taxon>
        <taxon>Pentapetalae</taxon>
        <taxon>rosids</taxon>
        <taxon>fabids</taxon>
        <taxon>Fabales</taxon>
        <taxon>Fabaceae</taxon>
        <taxon>Papilionoideae</taxon>
        <taxon>50 kb inversion clade</taxon>
        <taxon>NPAAA clade</taxon>
        <taxon>Hologalegina</taxon>
        <taxon>IRL clade</taxon>
        <taxon>Trifolieae</taxon>
        <taxon>Trifolium</taxon>
    </lineage>
</organism>
<protein>
    <submittedName>
        <fullName evidence="1">Uncharacterized protein</fullName>
    </submittedName>
</protein>
<dbReference type="EMBL" id="LXQA011081624">
    <property type="protein sequence ID" value="MCI84047.1"/>
    <property type="molecule type" value="Genomic_DNA"/>
</dbReference>
<accession>A0A392V770</accession>
<name>A0A392V770_9FABA</name>
<feature type="non-terminal residue" evidence="1">
    <location>
        <position position="1"/>
    </location>
</feature>
<sequence length="46" mass="5121">WQLNYPTILPLKPLSHRVDNGWLQSPMVEIMESGAVTSRGSCDHGV</sequence>
<reference evidence="1 2" key="1">
    <citation type="journal article" date="2018" name="Front. Plant Sci.">
        <title>Red Clover (Trifolium pratense) and Zigzag Clover (T. medium) - A Picture of Genomic Similarities and Differences.</title>
        <authorList>
            <person name="Dluhosova J."/>
            <person name="Istvanek J."/>
            <person name="Nedelnik J."/>
            <person name="Repkova J."/>
        </authorList>
    </citation>
    <scope>NUCLEOTIDE SEQUENCE [LARGE SCALE GENOMIC DNA]</scope>
    <source>
        <strain evidence="2">cv. 10/8</strain>
        <tissue evidence="1">Leaf</tissue>
    </source>
</reference>
<comment type="caution">
    <text evidence="1">The sequence shown here is derived from an EMBL/GenBank/DDBJ whole genome shotgun (WGS) entry which is preliminary data.</text>
</comment>
<dbReference type="AlphaFoldDB" id="A0A392V770"/>
<evidence type="ECO:0000313" key="2">
    <source>
        <dbReference type="Proteomes" id="UP000265520"/>
    </source>
</evidence>
<dbReference type="Proteomes" id="UP000265520">
    <property type="component" value="Unassembled WGS sequence"/>
</dbReference>
<proteinExistence type="predicted"/>
<evidence type="ECO:0000313" key="1">
    <source>
        <dbReference type="EMBL" id="MCI84047.1"/>
    </source>
</evidence>